<dbReference type="EMBL" id="ML996565">
    <property type="protein sequence ID" value="KAF2763500.1"/>
    <property type="molecule type" value="Genomic_DNA"/>
</dbReference>
<protein>
    <submittedName>
        <fullName evidence="4">NAD(P)-binding protein</fullName>
    </submittedName>
</protein>
<evidence type="ECO:0000259" key="3">
    <source>
        <dbReference type="Pfam" id="PF16884"/>
    </source>
</evidence>
<dbReference type="InterPro" id="IPR041694">
    <property type="entry name" value="ADH_N_2"/>
</dbReference>
<dbReference type="InterPro" id="IPR045010">
    <property type="entry name" value="MDR_fam"/>
</dbReference>
<gene>
    <name evidence="4" type="ORF">EJ05DRAFT_530232</name>
</gene>
<keyword evidence="1" id="KW-0560">Oxidoreductase</keyword>
<evidence type="ECO:0000256" key="1">
    <source>
        <dbReference type="ARBA" id="ARBA00023002"/>
    </source>
</evidence>
<evidence type="ECO:0000313" key="5">
    <source>
        <dbReference type="Proteomes" id="UP000799437"/>
    </source>
</evidence>
<proteinExistence type="predicted"/>
<evidence type="ECO:0000259" key="2">
    <source>
        <dbReference type="Pfam" id="PF00107"/>
    </source>
</evidence>
<dbReference type="OrthoDB" id="809632at2759"/>
<dbReference type="PANTHER" id="PTHR43205:SF19">
    <property type="entry name" value="ENOYL REDUCTASE (ER) DOMAIN-CONTAINING PROTEIN"/>
    <property type="match status" value="1"/>
</dbReference>
<dbReference type="Gene3D" id="3.40.50.720">
    <property type="entry name" value="NAD(P)-binding Rossmann-like Domain"/>
    <property type="match status" value="1"/>
</dbReference>
<dbReference type="GeneID" id="54490012"/>
<dbReference type="GO" id="GO:0016628">
    <property type="term" value="F:oxidoreductase activity, acting on the CH-CH group of donors, NAD or NADP as acceptor"/>
    <property type="evidence" value="ECO:0007669"/>
    <property type="project" value="InterPro"/>
</dbReference>
<dbReference type="FunFam" id="3.40.50.720:FF:000121">
    <property type="entry name" value="Prostaglandin reductase 2"/>
    <property type="match status" value="1"/>
</dbReference>
<dbReference type="Pfam" id="PF00107">
    <property type="entry name" value="ADH_zinc_N"/>
    <property type="match status" value="1"/>
</dbReference>
<organism evidence="4 5">
    <name type="scientific">Pseudovirgaria hyperparasitica</name>
    <dbReference type="NCBI Taxonomy" id="470096"/>
    <lineage>
        <taxon>Eukaryota</taxon>
        <taxon>Fungi</taxon>
        <taxon>Dikarya</taxon>
        <taxon>Ascomycota</taxon>
        <taxon>Pezizomycotina</taxon>
        <taxon>Dothideomycetes</taxon>
        <taxon>Dothideomycetes incertae sedis</taxon>
        <taxon>Acrospermales</taxon>
        <taxon>Acrospermaceae</taxon>
        <taxon>Pseudovirgaria</taxon>
    </lineage>
</organism>
<dbReference type="RefSeq" id="XP_033605951.1">
    <property type="nucleotide sequence ID" value="XM_033748958.1"/>
</dbReference>
<dbReference type="InterPro" id="IPR011032">
    <property type="entry name" value="GroES-like_sf"/>
</dbReference>
<feature type="domain" description="Oxidoreductase N-terminal" evidence="3">
    <location>
        <begin position="8"/>
        <end position="119"/>
    </location>
</feature>
<dbReference type="Proteomes" id="UP000799437">
    <property type="component" value="Unassembled WGS sequence"/>
</dbReference>
<dbReference type="InterPro" id="IPR013149">
    <property type="entry name" value="ADH-like_C"/>
</dbReference>
<accession>A0A6A6WMQ6</accession>
<name>A0A6A6WMQ6_9PEZI</name>
<evidence type="ECO:0000313" key="4">
    <source>
        <dbReference type="EMBL" id="KAF2763500.1"/>
    </source>
</evidence>
<sequence>MSIPSSTKQWLLASNPSGVPSVSETFKEVTTTLPSLADGQALLKTRYLSNDPAQRGWIDKYEDESRLYVPPIHPGEVMRAGALCEVIESKAAHLHPGDIVQAGVGWVQYSVQDAAALKPLPPLPNGLPITHYLGSLGMTGLTAYYGTKEIARASPDDVVVVSGAAGAAGNMVVQIAKHIIGCKTVIGIAGGQAKCDYVKSLGADACVDYKTADWQQELVKLTPDFVNVYFDNVGGDILDFLLSRMARYGRVAACGAIANYNAGDQAAGIKNWFQIVSMRLEIRGFIVFDHMKQFEESRGVLMKALKEGKIRVGEESQTVVKASFDQIPETWLGLFEGKNQGKLVTELV</sequence>
<dbReference type="PANTHER" id="PTHR43205">
    <property type="entry name" value="PROSTAGLANDIN REDUCTASE"/>
    <property type="match status" value="1"/>
</dbReference>
<dbReference type="InterPro" id="IPR036291">
    <property type="entry name" value="NAD(P)-bd_dom_sf"/>
</dbReference>
<keyword evidence="5" id="KW-1185">Reference proteome</keyword>
<dbReference type="AlphaFoldDB" id="A0A6A6WMQ6"/>
<dbReference type="SUPFAM" id="SSF51735">
    <property type="entry name" value="NAD(P)-binding Rossmann-fold domains"/>
    <property type="match status" value="1"/>
</dbReference>
<dbReference type="CDD" id="cd05288">
    <property type="entry name" value="PGDH"/>
    <property type="match status" value="1"/>
</dbReference>
<feature type="domain" description="Alcohol dehydrogenase-like C-terminal" evidence="2">
    <location>
        <begin position="169"/>
        <end position="294"/>
    </location>
</feature>
<dbReference type="Gene3D" id="3.90.180.10">
    <property type="entry name" value="Medium-chain alcohol dehydrogenases, catalytic domain"/>
    <property type="match status" value="1"/>
</dbReference>
<reference evidence="4" key="1">
    <citation type="journal article" date="2020" name="Stud. Mycol.">
        <title>101 Dothideomycetes genomes: a test case for predicting lifestyles and emergence of pathogens.</title>
        <authorList>
            <person name="Haridas S."/>
            <person name="Albert R."/>
            <person name="Binder M."/>
            <person name="Bloem J."/>
            <person name="Labutti K."/>
            <person name="Salamov A."/>
            <person name="Andreopoulos B."/>
            <person name="Baker S."/>
            <person name="Barry K."/>
            <person name="Bills G."/>
            <person name="Bluhm B."/>
            <person name="Cannon C."/>
            <person name="Castanera R."/>
            <person name="Culley D."/>
            <person name="Daum C."/>
            <person name="Ezra D."/>
            <person name="Gonzalez J."/>
            <person name="Henrissat B."/>
            <person name="Kuo A."/>
            <person name="Liang C."/>
            <person name="Lipzen A."/>
            <person name="Lutzoni F."/>
            <person name="Magnuson J."/>
            <person name="Mondo S."/>
            <person name="Nolan M."/>
            <person name="Ohm R."/>
            <person name="Pangilinan J."/>
            <person name="Park H.-J."/>
            <person name="Ramirez L."/>
            <person name="Alfaro M."/>
            <person name="Sun H."/>
            <person name="Tritt A."/>
            <person name="Yoshinaga Y."/>
            <person name="Zwiers L.-H."/>
            <person name="Turgeon B."/>
            <person name="Goodwin S."/>
            <person name="Spatafora J."/>
            <person name="Crous P."/>
            <person name="Grigoriev I."/>
        </authorList>
    </citation>
    <scope>NUCLEOTIDE SEQUENCE</scope>
    <source>
        <strain evidence="4">CBS 121739</strain>
    </source>
</reference>
<dbReference type="SUPFAM" id="SSF50129">
    <property type="entry name" value="GroES-like"/>
    <property type="match status" value="1"/>
</dbReference>
<dbReference type="Pfam" id="PF16884">
    <property type="entry name" value="ADH_N_2"/>
    <property type="match status" value="1"/>
</dbReference>